<sequence length="350" mass="37755">MPKRPDPLFEIPRPAAFTEPVLDLLGGVARPRSLSGEEAIAQLARIEAAAHQGDPEAQAELARRLLTESPNARTNRRALILLRKSAAQRSPAGLHLLALLNLRGQGMKKDPTEGVRLLEEAAYLGSAAAQTDLAKALALGIGTAKDEGKALYWLRLAAAQGDNASALSAGRMYRDGLGTLQNEREAQKWLEQAARAGIPAAQFELAELLRRRDISLRDIPGARRWMREAAFSGIVEAQLRIGIASWSGAGGAVDQREAVRWLCRAAEGGSIKAASMLAGFLMTGNGLPLSLPRAWTLFRWAAERGDAGAESTARIIENQISQAERAEGEKLLKDLSPKAMLETLIPRSDR</sequence>
<dbReference type="SMART" id="SM00671">
    <property type="entry name" value="SEL1"/>
    <property type="match status" value="7"/>
</dbReference>
<dbReference type="Gene3D" id="1.25.40.10">
    <property type="entry name" value="Tetratricopeptide repeat domain"/>
    <property type="match status" value="2"/>
</dbReference>
<accession>A0A6I1EY68</accession>
<dbReference type="OrthoDB" id="5365194at2"/>
<comment type="caution">
    <text evidence="1">The sequence shown here is derived from an EMBL/GenBank/DDBJ whole genome shotgun (WGS) entry which is preliminary data.</text>
</comment>
<reference evidence="1 2" key="1">
    <citation type="submission" date="2019-10" db="EMBL/GenBank/DDBJ databases">
        <title>Genome diversity of Sutterella seckii.</title>
        <authorList>
            <person name="Chaplin A.V."/>
            <person name="Sokolova S.R."/>
            <person name="Mosin K.A."/>
            <person name="Ivanova E.L."/>
            <person name="Kochetkova T.O."/>
            <person name="Goltsov A.Y."/>
            <person name="Trofimov D.Y."/>
            <person name="Efimov B.A."/>
        </authorList>
    </citation>
    <scope>NUCLEOTIDE SEQUENCE [LARGE SCALE GENOMIC DNA]</scope>
    <source>
        <strain evidence="1 2">ASD393</strain>
    </source>
</reference>
<dbReference type="EMBL" id="WEHX01000005">
    <property type="protein sequence ID" value="KAB7662700.1"/>
    <property type="molecule type" value="Genomic_DNA"/>
</dbReference>
<evidence type="ECO:0000313" key="2">
    <source>
        <dbReference type="Proteomes" id="UP000430564"/>
    </source>
</evidence>
<dbReference type="InterPro" id="IPR006597">
    <property type="entry name" value="Sel1-like"/>
</dbReference>
<protein>
    <submittedName>
        <fullName evidence="1">Sel1 repeat family protein</fullName>
    </submittedName>
</protein>
<dbReference type="InterPro" id="IPR050767">
    <property type="entry name" value="Sel1_AlgK"/>
</dbReference>
<dbReference type="Proteomes" id="UP000430564">
    <property type="component" value="Unassembled WGS sequence"/>
</dbReference>
<name>A0A6I1EY68_9BURK</name>
<evidence type="ECO:0000313" key="1">
    <source>
        <dbReference type="EMBL" id="KAB7662700.1"/>
    </source>
</evidence>
<gene>
    <name evidence="1" type="ORF">GBM95_02115</name>
</gene>
<dbReference type="RefSeq" id="WP_152157566.1">
    <property type="nucleotide sequence ID" value="NZ_WEHX01000005.1"/>
</dbReference>
<dbReference type="SUPFAM" id="SSF81901">
    <property type="entry name" value="HCP-like"/>
    <property type="match status" value="2"/>
</dbReference>
<organism evidence="1 2">
    <name type="scientific">Sutterella seckii</name>
    <dbReference type="NCBI Taxonomy" id="1944635"/>
    <lineage>
        <taxon>Bacteria</taxon>
        <taxon>Pseudomonadati</taxon>
        <taxon>Pseudomonadota</taxon>
        <taxon>Betaproteobacteria</taxon>
        <taxon>Burkholderiales</taxon>
        <taxon>Sutterellaceae</taxon>
        <taxon>Sutterella</taxon>
    </lineage>
</organism>
<dbReference type="InterPro" id="IPR011990">
    <property type="entry name" value="TPR-like_helical_dom_sf"/>
</dbReference>
<dbReference type="Pfam" id="PF08238">
    <property type="entry name" value="Sel1"/>
    <property type="match status" value="7"/>
</dbReference>
<dbReference type="PANTHER" id="PTHR11102:SF160">
    <property type="entry name" value="ERAD-ASSOCIATED E3 UBIQUITIN-PROTEIN LIGASE COMPONENT HRD3"/>
    <property type="match status" value="1"/>
</dbReference>
<dbReference type="PANTHER" id="PTHR11102">
    <property type="entry name" value="SEL-1-LIKE PROTEIN"/>
    <property type="match status" value="1"/>
</dbReference>
<dbReference type="AlphaFoldDB" id="A0A6I1EY68"/>
<proteinExistence type="predicted"/>